<keyword evidence="2" id="KW-0479">Metal-binding</keyword>
<reference evidence="4 5" key="1">
    <citation type="submission" date="2024-09" db="EMBL/GenBank/DDBJ databases">
        <title>Chromosome-scale assembly of Riccia sorocarpa.</title>
        <authorList>
            <person name="Paukszto L."/>
        </authorList>
    </citation>
    <scope>NUCLEOTIDE SEQUENCE [LARGE SCALE GENOMIC DNA]</scope>
    <source>
        <strain evidence="4">LP-2024</strain>
        <tissue evidence="4">Aerial parts of the thallus</tissue>
    </source>
</reference>
<evidence type="ECO:0000256" key="1">
    <source>
        <dbReference type="ARBA" id="ARBA00001968"/>
    </source>
</evidence>
<feature type="domain" description="DDE Tnp4" evidence="3">
    <location>
        <begin position="47"/>
        <end position="92"/>
    </location>
</feature>
<protein>
    <recommendedName>
        <fullName evidence="3">DDE Tnp4 domain-containing protein</fullName>
    </recommendedName>
</protein>
<dbReference type="InterPro" id="IPR027806">
    <property type="entry name" value="HARBI1_dom"/>
</dbReference>
<accession>A0ABD3H6H5</accession>
<evidence type="ECO:0000313" key="4">
    <source>
        <dbReference type="EMBL" id="KAL3686129.1"/>
    </source>
</evidence>
<dbReference type="GO" id="GO:0046872">
    <property type="term" value="F:metal ion binding"/>
    <property type="evidence" value="ECO:0007669"/>
    <property type="project" value="UniProtKB-KW"/>
</dbReference>
<sequence length="129" mass="14935">MVNYTGRVMIALRDKLRDHVSWPTASERRRITTAFAEKGFPGCVGLIDGTLIPLSQRPHDGGQVYYDRKNRYSYNVQIINDDRRRILFCFAGEYLIGDSGYTPLPRLVPAFRFSTRDKDNLTLVWHIPE</sequence>
<organism evidence="4 5">
    <name type="scientific">Riccia sorocarpa</name>
    <dbReference type="NCBI Taxonomy" id="122646"/>
    <lineage>
        <taxon>Eukaryota</taxon>
        <taxon>Viridiplantae</taxon>
        <taxon>Streptophyta</taxon>
        <taxon>Embryophyta</taxon>
        <taxon>Marchantiophyta</taxon>
        <taxon>Marchantiopsida</taxon>
        <taxon>Marchantiidae</taxon>
        <taxon>Marchantiales</taxon>
        <taxon>Ricciaceae</taxon>
        <taxon>Riccia</taxon>
    </lineage>
</organism>
<keyword evidence="5" id="KW-1185">Reference proteome</keyword>
<evidence type="ECO:0000256" key="2">
    <source>
        <dbReference type="ARBA" id="ARBA00022723"/>
    </source>
</evidence>
<proteinExistence type="predicted"/>
<dbReference type="Proteomes" id="UP001633002">
    <property type="component" value="Unassembled WGS sequence"/>
</dbReference>
<gene>
    <name evidence="4" type="ORF">R1sor_004151</name>
</gene>
<dbReference type="AlphaFoldDB" id="A0ABD3H6H5"/>
<evidence type="ECO:0000259" key="3">
    <source>
        <dbReference type="Pfam" id="PF13359"/>
    </source>
</evidence>
<comment type="caution">
    <text evidence="4">The sequence shown here is derived from an EMBL/GenBank/DDBJ whole genome shotgun (WGS) entry which is preliminary data.</text>
</comment>
<comment type="cofactor">
    <cofactor evidence="1">
        <name>a divalent metal cation</name>
        <dbReference type="ChEBI" id="CHEBI:60240"/>
    </cofactor>
</comment>
<evidence type="ECO:0000313" key="5">
    <source>
        <dbReference type="Proteomes" id="UP001633002"/>
    </source>
</evidence>
<dbReference type="EMBL" id="JBJQOH010000006">
    <property type="protein sequence ID" value="KAL3686129.1"/>
    <property type="molecule type" value="Genomic_DNA"/>
</dbReference>
<dbReference type="Pfam" id="PF13359">
    <property type="entry name" value="DDE_Tnp_4"/>
    <property type="match status" value="1"/>
</dbReference>
<name>A0ABD3H6H5_9MARC</name>